<evidence type="ECO:0000256" key="1">
    <source>
        <dbReference type="SAM" id="MobiDB-lite"/>
    </source>
</evidence>
<gene>
    <name evidence="2" type="ORF">BDN71DRAFT_1433987</name>
</gene>
<accession>A0A9P5ZPT4</accession>
<reference evidence="2" key="1">
    <citation type="submission" date="2020-11" db="EMBL/GenBank/DDBJ databases">
        <authorList>
            <consortium name="DOE Joint Genome Institute"/>
            <person name="Ahrendt S."/>
            <person name="Riley R."/>
            <person name="Andreopoulos W."/>
            <person name="Labutti K."/>
            <person name="Pangilinan J."/>
            <person name="Ruiz-Duenas F.J."/>
            <person name="Barrasa J.M."/>
            <person name="Sanchez-Garcia M."/>
            <person name="Camarero S."/>
            <person name="Miyauchi S."/>
            <person name="Serrano A."/>
            <person name="Linde D."/>
            <person name="Babiker R."/>
            <person name="Drula E."/>
            <person name="Ayuso-Fernandez I."/>
            <person name="Pacheco R."/>
            <person name="Padilla G."/>
            <person name="Ferreira P."/>
            <person name="Barriuso J."/>
            <person name="Kellner H."/>
            <person name="Castanera R."/>
            <person name="Alfaro M."/>
            <person name="Ramirez L."/>
            <person name="Pisabarro A.G."/>
            <person name="Kuo A."/>
            <person name="Tritt A."/>
            <person name="Lipzen A."/>
            <person name="He G."/>
            <person name="Yan M."/>
            <person name="Ng V."/>
            <person name="Cullen D."/>
            <person name="Martin F."/>
            <person name="Rosso M.-N."/>
            <person name="Henrissat B."/>
            <person name="Hibbett D."/>
            <person name="Martinez A.T."/>
            <person name="Grigoriev I.V."/>
        </authorList>
    </citation>
    <scope>NUCLEOTIDE SEQUENCE</scope>
    <source>
        <strain evidence="2">ATCC 90797</strain>
    </source>
</reference>
<comment type="caution">
    <text evidence="2">The sequence shown here is derived from an EMBL/GenBank/DDBJ whole genome shotgun (WGS) entry which is preliminary data.</text>
</comment>
<evidence type="ECO:0000313" key="2">
    <source>
        <dbReference type="EMBL" id="KAF9491405.1"/>
    </source>
</evidence>
<organism evidence="2 3">
    <name type="scientific">Pleurotus eryngii</name>
    <name type="common">Boletus of the steppes</name>
    <dbReference type="NCBI Taxonomy" id="5323"/>
    <lineage>
        <taxon>Eukaryota</taxon>
        <taxon>Fungi</taxon>
        <taxon>Dikarya</taxon>
        <taxon>Basidiomycota</taxon>
        <taxon>Agaricomycotina</taxon>
        <taxon>Agaricomycetes</taxon>
        <taxon>Agaricomycetidae</taxon>
        <taxon>Agaricales</taxon>
        <taxon>Pleurotineae</taxon>
        <taxon>Pleurotaceae</taxon>
        <taxon>Pleurotus</taxon>
    </lineage>
</organism>
<dbReference type="EMBL" id="MU154620">
    <property type="protein sequence ID" value="KAF9491405.1"/>
    <property type="molecule type" value="Genomic_DNA"/>
</dbReference>
<name>A0A9P5ZPT4_PLEER</name>
<evidence type="ECO:0000313" key="3">
    <source>
        <dbReference type="Proteomes" id="UP000807025"/>
    </source>
</evidence>
<sequence>MASEHRTSGTRQSKGMPSIVERRAADKSAAYQPLMKLSKMTNILDECMSVVGPYAKITTSRIIEKNIRKAKPYPDLIPSLLHPKRRSFDATQKTVDMTWTRPEMFCCCYCPVFKDGKEELTVVQGTSSETWEASCYVNGIGVYDNGEKNKWFVAATPSLLDLIHIKFACQIELSSGGAAAIWRGESGIRRMLDKKMGTVHNWPLSDEPTEVHPDIVHICQAPCEKQRKGDNGTYVYNLPLSLLLIDRSERPAMIFWIYVNSYSEYNRYPLAPSEQDELDRNTLWAMGHGVEDDTEDDTNMETENITPSVRRARAHEDISATHSNELSHHISSSTFVHINWHPCYTSNTQQNFKNSSNIICASQSMPLQWQTPPAKKWRGIVQKMVYFEKSLGFLEGRIVMHMLEVGDWVQASQPPPPVLEDIKMFGDQWWTWYKEPQPVGSINGFYSIVASLGWWVVANKVKRHDVKNDKQEADNQKTLVKDEWMAGALVDVDWVLQCMMSASSIQKHKTLL</sequence>
<dbReference type="AlphaFoldDB" id="A0A9P5ZPT4"/>
<feature type="region of interest" description="Disordered" evidence="1">
    <location>
        <begin position="1"/>
        <end position="22"/>
    </location>
</feature>
<keyword evidence="3" id="KW-1185">Reference proteome</keyword>
<protein>
    <submittedName>
        <fullName evidence="2">Uncharacterized protein</fullName>
    </submittedName>
</protein>
<dbReference type="Proteomes" id="UP000807025">
    <property type="component" value="Unassembled WGS sequence"/>
</dbReference>
<proteinExistence type="predicted"/>